<proteinExistence type="predicted"/>
<name>A0A830CVR2_9LAMI</name>
<evidence type="ECO:0000313" key="2">
    <source>
        <dbReference type="EMBL" id="GFQ02333.1"/>
    </source>
</evidence>
<accession>A0A830CVR2</accession>
<feature type="region of interest" description="Disordered" evidence="1">
    <location>
        <begin position="64"/>
        <end position="106"/>
    </location>
</feature>
<sequence length="106" mass="11814">MGSYGMLARRDLLTNTPIMVEIQELVRGLKDCVSLAHGGSECDDMIFATYSTCGSSVNGLYTPKLNNSGTKHNHQKQANKKLQERQIIPKTSEIKNRSSLSHHNIR</sequence>
<reference evidence="2" key="1">
    <citation type="submission" date="2020-07" db="EMBL/GenBank/DDBJ databases">
        <title>Ethylene signaling mediates host invasion by parasitic plants.</title>
        <authorList>
            <person name="Yoshida S."/>
        </authorList>
    </citation>
    <scope>NUCLEOTIDE SEQUENCE</scope>
    <source>
        <strain evidence="2">Okayama</strain>
    </source>
</reference>
<dbReference type="OrthoDB" id="7042322at2759"/>
<feature type="compositionally biased region" description="Polar residues" evidence="1">
    <location>
        <begin position="97"/>
        <end position="106"/>
    </location>
</feature>
<comment type="caution">
    <text evidence="2">The sequence shown here is derived from an EMBL/GenBank/DDBJ whole genome shotgun (WGS) entry which is preliminary data.</text>
</comment>
<dbReference type="Proteomes" id="UP000653305">
    <property type="component" value="Unassembled WGS sequence"/>
</dbReference>
<protein>
    <submittedName>
        <fullName evidence="2">Uncharacterized protein</fullName>
    </submittedName>
</protein>
<keyword evidence="3" id="KW-1185">Reference proteome</keyword>
<dbReference type="AlphaFoldDB" id="A0A830CVR2"/>
<organism evidence="2 3">
    <name type="scientific">Phtheirospermum japonicum</name>
    <dbReference type="NCBI Taxonomy" id="374723"/>
    <lineage>
        <taxon>Eukaryota</taxon>
        <taxon>Viridiplantae</taxon>
        <taxon>Streptophyta</taxon>
        <taxon>Embryophyta</taxon>
        <taxon>Tracheophyta</taxon>
        <taxon>Spermatophyta</taxon>
        <taxon>Magnoliopsida</taxon>
        <taxon>eudicotyledons</taxon>
        <taxon>Gunneridae</taxon>
        <taxon>Pentapetalae</taxon>
        <taxon>asterids</taxon>
        <taxon>lamiids</taxon>
        <taxon>Lamiales</taxon>
        <taxon>Orobanchaceae</taxon>
        <taxon>Orobanchaceae incertae sedis</taxon>
        <taxon>Phtheirospermum</taxon>
    </lineage>
</organism>
<evidence type="ECO:0000313" key="3">
    <source>
        <dbReference type="Proteomes" id="UP000653305"/>
    </source>
</evidence>
<gene>
    <name evidence="2" type="ORF">PHJA_002377300</name>
</gene>
<evidence type="ECO:0000256" key="1">
    <source>
        <dbReference type="SAM" id="MobiDB-lite"/>
    </source>
</evidence>
<dbReference type="EMBL" id="BMAC01000741">
    <property type="protein sequence ID" value="GFQ02333.1"/>
    <property type="molecule type" value="Genomic_DNA"/>
</dbReference>